<feature type="transmembrane region" description="Helical" evidence="1">
    <location>
        <begin position="58"/>
        <end position="81"/>
    </location>
</feature>
<reference evidence="2" key="1">
    <citation type="journal article" date="2021" name="Environ. Microbiol.">
        <title>Cryptic niche differentiation of novel sediment ecotypes of Rugeria pomeroyi correlates with nitrate respiration.</title>
        <authorList>
            <person name="Lin X."/>
            <person name="McNichol J."/>
            <person name="Chu X."/>
            <person name="Qian Y."/>
            <person name="Luo H."/>
        </authorList>
    </citation>
    <scope>NUCLEOTIDE SEQUENCE</scope>
    <source>
        <strain evidence="2">SZCCDBB064</strain>
    </source>
</reference>
<organism evidence="2 3">
    <name type="scientific">Ruegeria pomeroyi</name>
    <dbReference type="NCBI Taxonomy" id="89184"/>
    <lineage>
        <taxon>Bacteria</taxon>
        <taxon>Pseudomonadati</taxon>
        <taxon>Pseudomonadota</taxon>
        <taxon>Alphaproteobacteria</taxon>
        <taxon>Rhodobacterales</taxon>
        <taxon>Roseobacteraceae</taxon>
        <taxon>Ruegeria</taxon>
    </lineage>
</organism>
<dbReference type="InterPro" id="IPR018688">
    <property type="entry name" value="PpoB2-like"/>
</dbReference>
<keyword evidence="1" id="KW-0472">Membrane</keyword>
<feature type="transmembrane region" description="Helical" evidence="1">
    <location>
        <begin position="177"/>
        <end position="196"/>
    </location>
</feature>
<feature type="transmembrane region" description="Helical" evidence="1">
    <location>
        <begin position="135"/>
        <end position="156"/>
    </location>
</feature>
<dbReference type="AlphaFoldDB" id="A0A9Q3WKF4"/>
<evidence type="ECO:0000256" key="1">
    <source>
        <dbReference type="SAM" id="Phobius"/>
    </source>
</evidence>
<comment type="caution">
    <text evidence="2">The sequence shown here is derived from an EMBL/GenBank/DDBJ whole genome shotgun (WGS) entry which is preliminary data.</text>
</comment>
<evidence type="ECO:0000313" key="3">
    <source>
        <dbReference type="Proteomes" id="UP000813672"/>
    </source>
</evidence>
<accession>A0A9Q3WKF4</accession>
<evidence type="ECO:0000313" key="2">
    <source>
        <dbReference type="EMBL" id="MCE8537067.1"/>
    </source>
</evidence>
<dbReference type="Proteomes" id="UP000813672">
    <property type="component" value="Unassembled WGS sequence"/>
</dbReference>
<sequence>MIPVPLRAVAAHLRLGPMPWLLALAVTALGMSLLLPAGHRLVELCGRLSLAQLADPAARALLLPAPGLLAGGWVLMVLAMMPPLVSAPLAHLWQTTAHAGRWAVVAPFASGYLAVWSLAGLVLVPLALLLASGPAALPLLLGAALVWSASPTGQAARNRCHRMRWLPAGRVRAARAALYYGLAHGGACLGACWPWMLVPLAVQGGHGAAMVLVAVFLLVERAMPAAPALWRVPPGIVALYGLAPSRSRHLTGLRRF</sequence>
<feature type="transmembrane region" description="Helical" evidence="1">
    <location>
        <begin position="102"/>
        <end position="129"/>
    </location>
</feature>
<keyword evidence="1" id="KW-0812">Transmembrane</keyword>
<dbReference type="EMBL" id="JAGQAF010000003">
    <property type="protein sequence ID" value="MCE8537067.1"/>
    <property type="molecule type" value="Genomic_DNA"/>
</dbReference>
<feature type="transmembrane region" description="Helical" evidence="1">
    <location>
        <begin position="202"/>
        <end position="219"/>
    </location>
</feature>
<proteinExistence type="predicted"/>
<feature type="transmembrane region" description="Helical" evidence="1">
    <location>
        <begin position="20"/>
        <end position="38"/>
    </location>
</feature>
<dbReference type="Pfam" id="PF09948">
    <property type="entry name" value="PpoB2"/>
    <property type="match status" value="1"/>
</dbReference>
<protein>
    <submittedName>
        <fullName evidence="2">DUF2182 domain-containing protein</fullName>
    </submittedName>
</protein>
<name>A0A9Q3WKF4_9RHOB</name>
<gene>
    <name evidence="2" type="ORF">KBY27_06330</name>
</gene>
<keyword evidence="1" id="KW-1133">Transmembrane helix</keyword>